<proteinExistence type="predicted"/>
<evidence type="ECO:0000313" key="3">
    <source>
        <dbReference type="EMBL" id="MBP0464903.1"/>
    </source>
</evidence>
<dbReference type="RefSeq" id="WP_209352300.1">
    <property type="nucleotide sequence ID" value="NZ_JAGIYZ010000012.1"/>
</dbReference>
<dbReference type="EMBL" id="JAGIYZ010000012">
    <property type="protein sequence ID" value="MBP0464903.1"/>
    <property type="molecule type" value="Genomic_DNA"/>
</dbReference>
<dbReference type="Gene3D" id="3.60.130.10">
    <property type="entry name" value="Clavaminate synthase-like"/>
    <property type="match status" value="1"/>
</dbReference>
<sequence length="306" mass="32267">MSSTTRPRPRPVPQTGPAVWTASDLTAADWMVPVGVEEAEELEAVLTATEAAAPVPPLTRLAPILADVVARLDTGRGFCLLRGLPFDRHGAAAAEAALLALGEQIGKPLNSSAAPVARLTGPAPAEGAAGSGPPRFHIEACDVIALLCLANGPEAPAHILVSAGAVHNEVMRRDRAALGELYTPAPLLENGEPVERAVFTMTEGAFAARYTRHAVEEAATLPQPGAPPLSAGLRPAFDLLDSVCAEPALMLKLEPRPGDLLLFNPHIVWKRRTLAETPADAPDAPQEFRRLRIAMEHSRRTVAEPG</sequence>
<evidence type="ECO:0000256" key="1">
    <source>
        <dbReference type="ARBA" id="ARBA00023002"/>
    </source>
</evidence>
<evidence type="ECO:0000259" key="2">
    <source>
        <dbReference type="Pfam" id="PF02668"/>
    </source>
</evidence>
<keyword evidence="3" id="KW-0223">Dioxygenase</keyword>
<dbReference type="SUPFAM" id="SSF51197">
    <property type="entry name" value="Clavaminate synthase-like"/>
    <property type="match status" value="1"/>
</dbReference>
<dbReference type="Proteomes" id="UP000680815">
    <property type="component" value="Unassembled WGS sequence"/>
</dbReference>
<comment type="caution">
    <text evidence="3">The sequence shown here is derived from an EMBL/GenBank/DDBJ whole genome shotgun (WGS) entry which is preliminary data.</text>
</comment>
<name>A0ABS4AU54_9PROT</name>
<protein>
    <submittedName>
        <fullName evidence="3">TauD/TfdA family dioxygenase</fullName>
    </submittedName>
</protein>
<organism evidence="3 4">
    <name type="scientific">Roseomonas nitratireducens</name>
    <dbReference type="NCBI Taxonomy" id="2820810"/>
    <lineage>
        <taxon>Bacteria</taxon>
        <taxon>Pseudomonadati</taxon>
        <taxon>Pseudomonadota</taxon>
        <taxon>Alphaproteobacteria</taxon>
        <taxon>Acetobacterales</taxon>
        <taxon>Roseomonadaceae</taxon>
        <taxon>Roseomonas</taxon>
    </lineage>
</organism>
<feature type="domain" description="TauD/TfdA-like" evidence="2">
    <location>
        <begin position="57"/>
        <end position="273"/>
    </location>
</feature>
<dbReference type="InterPro" id="IPR042098">
    <property type="entry name" value="TauD-like_sf"/>
</dbReference>
<evidence type="ECO:0000313" key="4">
    <source>
        <dbReference type="Proteomes" id="UP000680815"/>
    </source>
</evidence>
<keyword evidence="1" id="KW-0560">Oxidoreductase</keyword>
<gene>
    <name evidence="3" type="ORF">J5Y09_13355</name>
</gene>
<accession>A0ABS4AU54</accession>
<reference evidence="3 4" key="1">
    <citation type="submission" date="2021-03" db="EMBL/GenBank/DDBJ databases">
        <authorList>
            <person name="So Y."/>
        </authorList>
    </citation>
    <scope>NUCLEOTIDE SEQUENCE [LARGE SCALE GENOMIC DNA]</scope>
    <source>
        <strain evidence="3 4">PWR1</strain>
    </source>
</reference>
<dbReference type="Pfam" id="PF02668">
    <property type="entry name" value="TauD"/>
    <property type="match status" value="1"/>
</dbReference>
<keyword evidence="4" id="KW-1185">Reference proteome</keyword>
<dbReference type="GO" id="GO:0051213">
    <property type="term" value="F:dioxygenase activity"/>
    <property type="evidence" value="ECO:0007669"/>
    <property type="project" value="UniProtKB-KW"/>
</dbReference>
<dbReference type="InterPro" id="IPR003819">
    <property type="entry name" value="TauD/TfdA-like"/>
</dbReference>